<evidence type="ECO:0000313" key="13">
    <source>
        <dbReference type="EMBL" id="KAL3312510.1"/>
    </source>
</evidence>
<dbReference type="HAMAP" id="MF_01152">
    <property type="entry name" value="DnaJ"/>
    <property type="match status" value="1"/>
</dbReference>
<organism evidence="13 14">
    <name type="scientific">Cichlidogyrus casuarinus</name>
    <dbReference type="NCBI Taxonomy" id="1844966"/>
    <lineage>
        <taxon>Eukaryota</taxon>
        <taxon>Metazoa</taxon>
        <taxon>Spiralia</taxon>
        <taxon>Lophotrochozoa</taxon>
        <taxon>Platyhelminthes</taxon>
        <taxon>Monogenea</taxon>
        <taxon>Monopisthocotylea</taxon>
        <taxon>Dactylogyridea</taxon>
        <taxon>Ancyrocephalidae</taxon>
        <taxon>Cichlidogyrus</taxon>
    </lineage>
</organism>
<dbReference type="SMART" id="SM00271">
    <property type="entry name" value="DnaJ"/>
    <property type="match status" value="1"/>
</dbReference>
<evidence type="ECO:0000256" key="8">
    <source>
        <dbReference type="ARBA" id="ARBA00023289"/>
    </source>
</evidence>
<dbReference type="AlphaFoldDB" id="A0ABD2PYK5"/>
<dbReference type="CDD" id="cd10747">
    <property type="entry name" value="DnaJ_C"/>
    <property type="match status" value="1"/>
</dbReference>
<evidence type="ECO:0000256" key="3">
    <source>
        <dbReference type="ARBA" id="ARBA00022737"/>
    </source>
</evidence>
<feature type="compositionally biased region" description="Basic and acidic residues" evidence="10">
    <location>
        <begin position="368"/>
        <end position="382"/>
    </location>
</feature>
<evidence type="ECO:0000256" key="4">
    <source>
        <dbReference type="ARBA" id="ARBA00022771"/>
    </source>
</evidence>
<feature type="zinc finger region" description="CR-type" evidence="9">
    <location>
        <begin position="123"/>
        <end position="207"/>
    </location>
</feature>
<dbReference type="Proteomes" id="UP001626550">
    <property type="component" value="Unassembled WGS sequence"/>
</dbReference>
<dbReference type="InterPro" id="IPR002939">
    <property type="entry name" value="DnaJ_C"/>
</dbReference>
<dbReference type="InterPro" id="IPR001623">
    <property type="entry name" value="DnaJ_domain"/>
</dbReference>
<dbReference type="InterPro" id="IPR018253">
    <property type="entry name" value="DnaJ_domain_CS"/>
</dbReference>
<keyword evidence="6" id="KW-0143">Chaperone</keyword>
<keyword evidence="1" id="KW-0488">Methylation</keyword>
<dbReference type="InterPro" id="IPR044713">
    <property type="entry name" value="DNJA1/2-like"/>
</dbReference>
<evidence type="ECO:0000256" key="7">
    <source>
        <dbReference type="ARBA" id="ARBA00023288"/>
    </source>
</evidence>
<dbReference type="FunFam" id="1.10.287.110:FF:000016">
    <property type="entry name" value="DnaJ (Hsp40) homolog, subfamily A, member 2"/>
    <property type="match status" value="1"/>
</dbReference>
<dbReference type="PROSITE" id="PS50076">
    <property type="entry name" value="DNAJ_2"/>
    <property type="match status" value="1"/>
</dbReference>
<evidence type="ECO:0000256" key="6">
    <source>
        <dbReference type="ARBA" id="ARBA00023186"/>
    </source>
</evidence>
<evidence type="ECO:0000256" key="9">
    <source>
        <dbReference type="PROSITE-ProRule" id="PRU00546"/>
    </source>
</evidence>
<dbReference type="CDD" id="cd06257">
    <property type="entry name" value="DnaJ"/>
    <property type="match status" value="1"/>
</dbReference>
<keyword evidence="3" id="KW-0677">Repeat</keyword>
<keyword evidence="8" id="KW-0636">Prenylation</keyword>
<sequence length="402" mass="45141">MRRNVRETKLYDTLEVQPTATDEELKKAYRKLALKYHPDKNPDAGEKFKEISYAFDVLSDKNKREAYDRGGEQALKEGFSEGGMHNPMDLFQMFFGGGRSRGPRKGENTTHHLPVSLEELYNGNVRKISITKNVICDKCDGIGGKEGSVKKCTTCKGTGFEVRIRQIGPGMIQQMQSPCSSCHGSKEMIDPKDRCNRCEGKKVVRERKVIEINIDKGMKNSQTIKFKNEGDQEPGVEPGDVVIILDEQPHQVFQRRGGDLVVKHQITIADALCGFQHVITTLDERSIVFGTKPGEVISPHDIKSIDDEGMPTYRRPFEKGRLIIQFDIQFPPNGFLPLDKLEALKSLLPKSDPVTIPEDAEHCAMHVFDPHSDSRRHGHDSNAYDEDDDEEGGGQRVQCASS</sequence>
<keyword evidence="5 9" id="KW-0862">Zinc</keyword>
<dbReference type="CDD" id="cd10719">
    <property type="entry name" value="DnaJ_zf"/>
    <property type="match status" value="1"/>
</dbReference>
<feature type="compositionally biased region" description="Acidic residues" evidence="10">
    <location>
        <begin position="383"/>
        <end position="392"/>
    </location>
</feature>
<name>A0ABD2PYK5_9PLAT</name>
<evidence type="ECO:0000259" key="12">
    <source>
        <dbReference type="PROSITE" id="PS51188"/>
    </source>
</evidence>
<dbReference type="PRINTS" id="PR00625">
    <property type="entry name" value="JDOMAIN"/>
</dbReference>
<dbReference type="Gene3D" id="2.60.260.20">
    <property type="entry name" value="Urease metallochaperone UreE, N-terminal domain"/>
    <property type="match status" value="2"/>
</dbReference>
<dbReference type="SUPFAM" id="SSF49493">
    <property type="entry name" value="HSP40/DnaJ peptide-binding domain"/>
    <property type="match status" value="2"/>
</dbReference>
<reference evidence="13 14" key="1">
    <citation type="submission" date="2024-11" db="EMBL/GenBank/DDBJ databases">
        <title>Adaptive evolution of stress response genes in parasites aligns with host niche diversity.</title>
        <authorList>
            <person name="Hahn C."/>
            <person name="Resl P."/>
        </authorList>
    </citation>
    <scope>NUCLEOTIDE SEQUENCE [LARGE SCALE GENOMIC DNA]</scope>
    <source>
        <strain evidence="13">EGGRZ-B1_66</strain>
        <tissue evidence="13">Body</tissue>
    </source>
</reference>
<dbReference type="PROSITE" id="PS00636">
    <property type="entry name" value="DNAJ_1"/>
    <property type="match status" value="1"/>
</dbReference>
<keyword evidence="2 9" id="KW-0479">Metal-binding</keyword>
<gene>
    <name evidence="13" type="primary">DNAJA4</name>
    <name evidence="13" type="ORF">Ciccas_008900</name>
</gene>
<keyword evidence="14" id="KW-1185">Reference proteome</keyword>
<dbReference type="InterPro" id="IPR001305">
    <property type="entry name" value="HSP_DnaJ_Cys-rich_dom"/>
</dbReference>
<dbReference type="EMBL" id="JBJKFK010001670">
    <property type="protein sequence ID" value="KAL3312510.1"/>
    <property type="molecule type" value="Genomic_DNA"/>
</dbReference>
<evidence type="ECO:0000313" key="14">
    <source>
        <dbReference type="Proteomes" id="UP001626550"/>
    </source>
</evidence>
<evidence type="ECO:0000256" key="1">
    <source>
        <dbReference type="ARBA" id="ARBA00022481"/>
    </source>
</evidence>
<proteinExistence type="inferred from homology"/>
<evidence type="ECO:0000256" key="5">
    <source>
        <dbReference type="ARBA" id="ARBA00022833"/>
    </source>
</evidence>
<keyword evidence="4 9" id="KW-0863">Zinc-finger</keyword>
<dbReference type="GO" id="GO:0008270">
    <property type="term" value="F:zinc ion binding"/>
    <property type="evidence" value="ECO:0007669"/>
    <property type="project" value="UniProtKB-KW"/>
</dbReference>
<accession>A0ABD2PYK5</accession>
<keyword evidence="7" id="KW-0449">Lipoprotein</keyword>
<feature type="domain" description="J" evidence="11">
    <location>
        <begin position="9"/>
        <end position="71"/>
    </location>
</feature>
<dbReference type="InterPro" id="IPR012724">
    <property type="entry name" value="DnaJ"/>
</dbReference>
<dbReference type="Gene3D" id="1.10.287.110">
    <property type="entry name" value="DnaJ domain"/>
    <property type="match status" value="1"/>
</dbReference>
<dbReference type="Pfam" id="PF00226">
    <property type="entry name" value="DnaJ"/>
    <property type="match status" value="1"/>
</dbReference>
<protein>
    <submittedName>
        <fullName evidence="13">DnaJ (Hsp40), subfamily A, member 4</fullName>
    </submittedName>
</protein>
<evidence type="ECO:0000256" key="2">
    <source>
        <dbReference type="ARBA" id="ARBA00022723"/>
    </source>
</evidence>
<dbReference type="PROSITE" id="PS51188">
    <property type="entry name" value="ZF_CR"/>
    <property type="match status" value="1"/>
</dbReference>
<dbReference type="FunFam" id="2.60.260.20:FF:000003">
    <property type="entry name" value="DnaJ subfamily A member 2"/>
    <property type="match status" value="1"/>
</dbReference>
<dbReference type="InterPro" id="IPR036410">
    <property type="entry name" value="HSP_DnaJ_Cys-rich_dom_sf"/>
</dbReference>
<feature type="domain" description="CR-type" evidence="12">
    <location>
        <begin position="123"/>
        <end position="207"/>
    </location>
</feature>
<dbReference type="FunFam" id="2.10.230.10:FF:000001">
    <property type="entry name" value="DnaJ subfamily A member 2"/>
    <property type="match status" value="1"/>
</dbReference>
<dbReference type="Gene3D" id="2.10.230.10">
    <property type="entry name" value="Heat shock protein DnaJ, cysteine-rich domain"/>
    <property type="match status" value="1"/>
</dbReference>
<comment type="caution">
    <text evidence="13">The sequence shown here is derived from an EMBL/GenBank/DDBJ whole genome shotgun (WGS) entry which is preliminary data.</text>
</comment>
<dbReference type="SUPFAM" id="SSF46565">
    <property type="entry name" value="Chaperone J-domain"/>
    <property type="match status" value="1"/>
</dbReference>
<dbReference type="Pfam" id="PF01556">
    <property type="entry name" value="DnaJ_C"/>
    <property type="match status" value="1"/>
</dbReference>
<dbReference type="InterPro" id="IPR008971">
    <property type="entry name" value="HSP40/DnaJ_pept-bd"/>
</dbReference>
<dbReference type="InterPro" id="IPR036869">
    <property type="entry name" value="J_dom_sf"/>
</dbReference>
<dbReference type="Pfam" id="PF00684">
    <property type="entry name" value="DnaJ_CXXCXGXG"/>
    <property type="match status" value="1"/>
</dbReference>
<dbReference type="SUPFAM" id="SSF57938">
    <property type="entry name" value="DnaJ/Hsp40 cysteine-rich domain"/>
    <property type="match status" value="1"/>
</dbReference>
<evidence type="ECO:0000256" key="10">
    <source>
        <dbReference type="SAM" id="MobiDB-lite"/>
    </source>
</evidence>
<dbReference type="PANTHER" id="PTHR43888">
    <property type="entry name" value="DNAJ-LIKE-2, ISOFORM A-RELATED"/>
    <property type="match status" value="1"/>
</dbReference>
<feature type="region of interest" description="Disordered" evidence="10">
    <location>
        <begin position="368"/>
        <end position="402"/>
    </location>
</feature>
<evidence type="ECO:0000259" key="11">
    <source>
        <dbReference type="PROSITE" id="PS50076"/>
    </source>
</evidence>